<dbReference type="InterPro" id="IPR003663">
    <property type="entry name" value="Sugar/inositol_transpt"/>
</dbReference>
<dbReference type="PANTHER" id="PTHR48022">
    <property type="entry name" value="PLASTIDIC GLUCOSE TRANSPORTER 4"/>
    <property type="match status" value="1"/>
</dbReference>
<protein>
    <recommendedName>
        <fullName evidence="12">Sugar transporter</fullName>
    </recommendedName>
</protein>
<comment type="catalytic activity">
    <reaction evidence="7">
        <text>myo-inositol(out) + H(+)(out) = myo-inositol(in) + H(+)(in)</text>
        <dbReference type="Rhea" id="RHEA:60364"/>
        <dbReference type="ChEBI" id="CHEBI:15378"/>
        <dbReference type="ChEBI" id="CHEBI:17268"/>
    </reaction>
</comment>
<evidence type="ECO:0000256" key="1">
    <source>
        <dbReference type="ARBA" id="ARBA00004141"/>
    </source>
</evidence>
<evidence type="ECO:0008006" key="12">
    <source>
        <dbReference type="Google" id="ProtNLM"/>
    </source>
</evidence>
<evidence type="ECO:0000256" key="4">
    <source>
        <dbReference type="ARBA" id="ARBA00022692"/>
    </source>
</evidence>
<dbReference type="Gene3D" id="1.20.1250.20">
    <property type="entry name" value="MFS general substrate transporter like domains"/>
    <property type="match status" value="1"/>
</dbReference>
<evidence type="ECO:0000256" key="5">
    <source>
        <dbReference type="ARBA" id="ARBA00022989"/>
    </source>
</evidence>
<evidence type="ECO:0000256" key="2">
    <source>
        <dbReference type="ARBA" id="ARBA00010992"/>
    </source>
</evidence>
<accession>A0ABR3EW47</accession>
<evidence type="ECO:0000256" key="3">
    <source>
        <dbReference type="ARBA" id="ARBA00022448"/>
    </source>
</evidence>
<keyword evidence="5 8" id="KW-1133">Transmembrane helix</keyword>
<evidence type="ECO:0000256" key="9">
    <source>
        <dbReference type="SAM" id="SignalP"/>
    </source>
</evidence>
<keyword evidence="6 8" id="KW-0472">Membrane</keyword>
<feature type="transmembrane region" description="Helical" evidence="8">
    <location>
        <begin position="27"/>
        <end position="46"/>
    </location>
</feature>
<evidence type="ECO:0000313" key="10">
    <source>
        <dbReference type="EMBL" id="KAL0567132.1"/>
    </source>
</evidence>
<keyword evidence="3" id="KW-0813">Transport</keyword>
<evidence type="ECO:0000256" key="7">
    <source>
        <dbReference type="ARBA" id="ARBA00049119"/>
    </source>
</evidence>
<feature type="transmembrane region" description="Helical" evidence="8">
    <location>
        <begin position="210"/>
        <end position="233"/>
    </location>
</feature>
<evidence type="ECO:0000313" key="11">
    <source>
        <dbReference type="Proteomes" id="UP001465976"/>
    </source>
</evidence>
<feature type="transmembrane region" description="Helical" evidence="8">
    <location>
        <begin position="168"/>
        <end position="189"/>
    </location>
</feature>
<proteinExistence type="inferred from homology"/>
<keyword evidence="11" id="KW-1185">Reference proteome</keyword>
<name>A0ABR3EW47_9AGAR</name>
<sequence>MLLQIRVVFMLWGCAMQAGASNIGIMIAGQIIAGLSIGCVRFLFFLNPLINDTDWQCAFDDGSAVQCRPLIEGSRVHKKTKGLQLVLAGLLLIGIQFLPNSTRWLLEVGRNDEARAAVHRSHGGPSAEVQERAETQYREMYDTIKAEMPVRSNKISDLWATWAMVKRSFVGCGLQIFCQLTGASIINYVGPRMRRSLGNTGGKDLLIQGIYGAVEPIANLSFVVLFSVVAAILATNPVEEGATDAANPAAQRAGIAVIFMTSIIFSLSFGPVSWVLAFEVFPTSVEQVSPLAQTGCLTFNTLRKQSVSARP</sequence>
<gene>
    <name evidence="10" type="ORF">V5O48_014862</name>
</gene>
<dbReference type="PRINTS" id="PR00171">
    <property type="entry name" value="SUGRTRNSPORT"/>
</dbReference>
<keyword evidence="4 8" id="KW-0812">Transmembrane</keyword>
<feature type="chain" id="PRO_5046228707" description="Sugar transporter" evidence="9">
    <location>
        <begin position="21"/>
        <end position="311"/>
    </location>
</feature>
<dbReference type="InterPro" id="IPR005828">
    <property type="entry name" value="MFS_sugar_transport-like"/>
</dbReference>
<comment type="caution">
    <text evidence="10">The sequence shown here is derived from an EMBL/GenBank/DDBJ whole genome shotgun (WGS) entry which is preliminary data.</text>
</comment>
<dbReference type="EMBL" id="JBAHYK010001666">
    <property type="protein sequence ID" value="KAL0567132.1"/>
    <property type="molecule type" value="Genomic_DNA"/>
</dbReference>
<organism evidence="10 11">
    <name type="scientific">Marasmius crinis-equi</name>
    <dbReference type="NCBI Taxonomy" id="585013"/>
    <lineage>
        <taxon>Eukaryota</taxon>
        <taxon>Fungi</taxon>
        <taxon>Dikarya</taxon>
        <taxon>Basidiomycota</taxon>
        <taxon>Agaricomycotina</taxon>
        <taxon>Agaricomycetes</taxon>
        <taxon>Agaricomycetidae</taxon>
        <taxon>Agaricales</taxon>
        <taxon>Marasmiineae</taxon>
        <taxon>Marasmiaceae</taxon>
        <taxon>Marasmius</taxon>
    </lineage>
</organism>
<comment type="similarity">
    <text evidence="2">Belongs to the major facilitator superfamily. Sugar transporter (TC 2.A.1.1) family.</text>
</comment>
<reference evidence="10 11" key="1">
    <citation type="submission" date="2024-02" db="EMBL/GenBank/DDBJ databases">
        <title>A draft genome for the cacao thread blight pathogen Marasmius crinis-equi.</title>
        <authorList>
            <person name="Cohen S.P."/>
            <person name="Baruah I.K."/>
            <person name="Amoako-Attah I."/>
            <person name="Bukari Y."/>
            <person name="Meinhardt L.W."/>
            <person name="Bailey B.A."/>
        </authorList>
    </citation>
    <scope>NUCLEOTIDE SEQUENCE [LARGE SCALE GENOMIC DNA]</scope>
    <source>
        <strain evidence="10 11">GH-76</strain>
    </source>
</reference>
<dbReference type="InterPro" id="IPR050360">
    <property type="entry name" value="MFS_Sugar_Transporters"/>
</dbReference>
<evidence type="ECO:0000256" key="6">
    <source>
        <dbReference type="ARBA" id="ARBA00023136"/>
    </source>
</evidence>
<feature type="signal peptide" evidence="9">
    <location>
        <begin position="1"/>
        <end position="20"/>
    </location>
</feature>
<dbReference type="PANTHER" id="PTHR48022:SF2">
    <property type="entry name" value="PLASTIDIC GLUCOSE TRANSPORTER 4"/>
    <property type="match status" value="1"/>
</dbReference>
<feature type="transmembrane region" description="Helical" evidence="8">
    <location>
        <begin position="253"/>
        <end position="277"/>
    </location>
</feature>
<evidence type="ECO:0000256" key="8">
    <source>
        <dbReference type="SAM" id="Phobius"/>
    </source>
</evidence>
<dbReference type="Pfam" id="PF00083">
    <property type="entry name" value="Sugar_tr"/>
    <property type="match status" value="1"/>
</dbReference>
<feature type="transmembrane region" description="Helical" evidence="8">
    <location>
        <begin position="82"/>
        <end position="99"/>
    </location>
</feature>
<dbReference type="Proteomes" id="UP001465976">
    <property type="component" value="Unassembled WGS sequence"/>
</dbReference>
<keyword evidence="9" id="KW-0732">Signal</keyword>
<dbReference type="SUPFAM" id="SSF103473">
    <property type="entry name" value="MFS general substrate transporter"/>
    <property type="match status" value="1"/>
</dbReference>
<dbReference type="InterPro" id="IPR036259">
    <property type="entry name" value="MFS_trans_sf"/>
</dbReference>
<comment type="subcellular location">
    <subcellularLocation>
        <location evidence="1">Membrane</location>
        <topology evidence="1">Multi-pass membrane protein</topology>
    </subcellularLocation>
</comment>